<protein>
    <recommendedName>
        <fullName evidence="3">HTH deoR-type domain-containing protein</fullName>
    </recommendedName>
</protein>
<evidence type="ECO:0000313" key="4">
    <source>
        <dbReference type="EMBL" id="SSW64179.1"/>
    </source>
</evidence>
<evidence type="ECO:0000313" key="5">
    <source>
        <dbReference type="Proteomes" id="UP000289465"/>
    </source>
</evidence>
<dbReference type="PROSITE" id="PS52050">
    <property type="entry name" value="WYL"/>
    <property type="match status" value="1"/>
</dbReference>
<dbReference type="EMBL" id="UFQC01000004">
    <property type="protein sequence ID" value="SSW64179.1"/>
    <property type="molecule type" value="Genomic_DNA"/>
</dbReference>
<dbReference type="AlphaFoldDB" id="A0A446C8E5"/>
<dbReference type="Pfam" id="PF25583">
    <property type="entry name" value="WCX"/>
    <property type="match status" value="1"/>
</dbReference>
<evidence type="ECO:0000256" key="2">
    <source>
        <dbReference type="ARBA" id="ARBA00023163"/>
    </source>
</evidence>
<dbReference type="InterPro" id="IPR001034">
    <property type="entry name" value="DeoR_HTH"/>
</dbReference>
<dbReference type="InterPro" id="IPR013196">
    <property type="entry name" value="HTH_11"/>
</dbReference>
<reference evidence="4 5" key="1">
    <citation type="submission" date="2018-07" db="EMBL/GenBank/DDBJ databases">
        <authorList>
            <person name="Peeters C."/>
        </authorList>
    </citation>
    <scope>NUCLEOTIDE SEQUENCE [LARGE SCALE GENOMIC DNA]</scope>
    <source>
        <strain evidence="4 5">LMG 30378</strain>
    </source>
</reference>
<keyword evidence="2" id="KW-0804">Transcription</keyword>
<dbReference type="PANTHER" id="PTHR34580:SF1">
    <property type="entry name" value="PROTEIN PAFC"/>
    <property type="match status" value="1"/>
</dbReference>
<gene>
    <name evidence="4" type="ORF">AVE30378_00878</name>
</gene>
<dbReference type="Pfam" id="PF08279">
    <property type="entry name" value="HTH_11"/>
    <property type="match status" value="1"/>
</dbReference>
<dbReference type="Gene3D" id="1.10.10.10">
    <property type="entry name" value="Winged helix-like DNA-binding domain superfamily/Winged helix DNA-binding domain"/>
    <property type="match status" value="1"/>
</dbReference>
<evidence type="ECO:0000256" key="1">
    <source>
        <dbReference type="ARBA" id="ARBA00023015"/>
    </source>
</evidence>
<feature type="domain" description="HTH deoR-type" evidence="3">
    <location>
        <begin position="9"/>
        <end position="63"/>
    </location>
</feature>
<dbReference type="InterPro" id="IPR036388">
    <property type="entry name" value="WH-like_DNA-bd_sf"/>
</dbReference>
<organism evidence="4 5">
    <name type="scientific">Achromobacter veterisilvae</name>
    <dbReference type="NCBI Taxonomy" id="2069367"/>
    <lineage>
        <taxon>Bacteria</taxon>
        <taxon>Pseudomonadati</taxon>
        <taxon>Pseudomonadota</taxon>
        <taxon>Betaproteobacteria</taxon>
        <taxon>Burkholderiales</taxon>
        <taxon>Alcaligenaceae</taxon>
        <taxon>Achromobacter</taxon>
    </lineage>
</organism>
<evidence type="ECO:0000259" key="3">
    <source>
        <dbReference type="PROSITE" id="PS51000"/>
    </source>
</evidence>
<dbReference type="GO" id="GO:0003700">
    <property type="term" value="F:DNA-binding transcription factor activity"/>
    <property type="evidence" value="ECO:0007669"/>
    <property type="project" value="InterPro"/>
</dbReference>
<dbReference type="PANTHER" id="PTHR34580">
    <property type="match status" value="1"/>
</dbReference>
<dbReference type="InterPro" id="IPR036390">
    <property type="entry name" value="WH_DNA-bd_sf"/>
</dbReference>
<dbReference type="Proteomes" id="UP000289465">
    <property type="component" value="Unassembled WGS sequence"/>
</dbReference>
<sequence length="295" mass="34409">MAVNTHDTLALRLAEILRLLHLGEQLARQELATRFGVSERTIYRDLNRLGDMVVPLSDGRYRLADEYRNRLNPGDLHVFAQISGVEKMFPAGPNWSWLELLKSGKSGLLVRDAHFEGDRPDVWNFRELKRAVENNRRCAMMYTGRRRLLEPYRLIQNKGVWYLAAIDDGRLKSFALNRIADLQVLDETFIPDDGIHAQIDDDEDVWFGQSRLAVTVRVARSGAYYFKRRHVLPHQELIEERDDGGLLLRCQVNHPNQLLPILRYWIPHVRVVEPSWLQQQLHDELNHYLQSTLSE</sequence>
<dbReference type="SUPFAM" id="SSF46785">
    <property type="entry name" value="Winged helix' DNA-binding domain"/>
    <property type="match status" value="1"/>
</dbReference>
<accession>A0A446C8E5</accession>
<dbReference type="InterPro" id="IPR051534">
    <property type="entry name" value="CBASS_pafABC_assoc_protein"/>
</dbReference>
<dbReference type="Pfam" id="PF13280">
    <property type="entry name" value="WYL"/>
    <property type="match status" value="1"/>
</dbReference>
<name>A0A446C8E5_9BURK</name>
<dbReference type="RefSeq" id="WP_165360080.1">
    <property type="nucleotide sequence ID" value="NZ_UFQC01000004.1"/>
</dbReference>
<proteinExistence type="predicted"/>
<dbReference type="PROSITE" id="PS51000">
    <property type="entry name" value="HTH_DEOR_2"/>
    <property type="match status" value="1"/>
</dbReference>
<dbReference type="InterPro" id="IPR057727">
    <property type="entry name" value="WCX_dom"/>
</dbReference>
<dbReference type="InterPro" id="IPR026881">
    <property type="entry name" value="WYL_dom"/>
</dbReference>
<keyword evidence="1" id="KW-0805">Transcription regulation</keyword>